<dbReference type="EMBL" id="JAAVLX010000003">
    <property type="protein sequence ID" value="NOJ39418.1"/>
    <property type="molecule type" value="Genomic_DNA"/>
</dbReference>
<evidence type="ECO:0000313" key="2">
    <source>
        <dbReference type="EMBL" id="NOJ39418.1"/>
    </source>
</evidence>
<sequence length="406" mass="41943">MVDDRPEDTGSLPDSGRPKREAPTIDLDASEVSSETKSAGEAPSEPVAEPAPEVAEAPAEESPIEESRVAEPPSRPVSPWIVAPVSGAVAAALVIGVGWMLGWPAIQPASVSQTAQLNAAAMDGLIARVADLEAKVGKPVADPAAAARSDALERSVATLRGELAAARAQSEKLASAINEVKSAPRGDGNVSPDLAAFAERIGKVENQIRAQSAEIAQQGSKIADTKADAKPADDMPLRRLVSAALLDVLVRIGDPYPTALAAARALAPNPDALKPLDQFAEKGVPNAGKLSTELLALVPKLLPAQQSAATSGTGIVDRLQAGAAKLVKIERTDTAGTDRGAVVARITAAALRNDFNEARRELKTLEPADRAAAQSWLERADARDAALAASRQFAADAMAVLAKPSE</sequence>
<dbReference type="AlphaFoldDB" id="A0A7Y4LUM4"/>
<accession>A0A7Y4LUM4</accession>
<protein>
    <submittedName>
        <fullName evidence="2">Uncharacterized protein</fullName>
    </submittedName>
</protein>
<keyword evidence="3" id="KW-1185">Reference proteome</keyword>
<evidence type="ECO:0000313" key="3">
    <source>
        <dbReference type="Proteomes" id="UP000544122"/>
    </source>
</evidence>
<gene>
    <name evidence="2" type="ORF">HCN58_07355</name>
</gene>
<name>A0A7Y4LUM4_9BRAD</name>
<comment type="caution">
    <text evidence="2">The sequence shown here is derived from an EMBL/GenBank/DDBJ whole genome shotgun (WGS) entry which is preliminary data.</text>
</comment>
<proteinExistence type="predicted"/>
<feature type="compositionally biased region" description="Low complexity" evidence="1">
    <location>
        <begin position="41"/>
        <end position="57"/>
    </location>
</feature>
<feature type="region of interest" description="Disordered" evidence="1">
    <location>
        <begin position="1"/>
        <end position="77"/>
    </location>
</feature>
<evidence type="ECO:0000256" key="1">
    <source>
        <dbReference type="SAM" id="MobiDB-lite"/>
    </source>
</evidence>
<dbReference type="Proteomes" id="UP000544122">
    <property type="component" value="Unassembled WGS sequence"/>
</dbReference>
<reference evidence="2 3" key="1">
    <citation type="submission" date="2020-03" db="EMBL/GenBank/DDBJ databases">
        <title>Bradyrhizobium diversity isolated from nodules of Indigofera sp.</title>
        <authorList>
            <person name="Klepa M."/>
            <person name="Helene L."/>
            <person name="Hungria M."/>
        </authorList>
    </citation>
    <scope>NUCLEOTIDE SEQUENCE [LARGE SCALE GENOMIC DNA]</scope>
    <source>
        <strain evidence="2 3">WSM 1791</strain>
    </source>
</reference>
<dbReference type="RefSeq" id="WP_171578711.1">
    <property type="nucleotide sequence ID" value="NZ_JAAVLX010000003.1"/>
</dbReference>
<organism evidence="2 3">
    <name type="scientific">Bradyrhizobium australiense</name>
    <dbReference type="NCBI Taxonomy" id="2721161"/>
    <lineage>
        <taxon>Bacteria</taxon>
        <taxon>Pseudomonadati</taxon>
        <taxon>Pseudomonadota</taxon>
        <taxon>Alphaproteobacteria</taxon>
        <taxon>Hyphomicrobiales</taxon>
        <taxon>Nitrobacteraceae</taxon>
        <taxon>Bradyrhizobium</taxon>
    </lineage>
</organism>